<evidence type="ECO:0000256" key="4">
    <source>
        <dbReference type="RuleBase" id="RU003939"/>
    </source>
</evidence>
<keyword evidence="3 5" id="KW-0238">DNA-binding</keyword>
<dbReference type="CDD" id="cd13836">
    <property type="entry name" value="IHF_B"/>
    <property type="match status" value="1"/>
</dbReference>
<comment type="similarity">
    <text evidence="1 4">Belongs to the bacterial histone-like protein family.</text>
</comment>
<proteinExistence type="inferred from homology"/>
<dbReference type="EMBL" id="JBBVGT010000002">
    <property type="protein sequence ID" value="MFB5945382.1"/>
    <property type="molecule type" value="Genomic_DNA"/>
</dbReference>
<evidence type="ECO:0000256" key="3">
    <source>
        <dbReference type="ARBA" id="ARBA00023125"/>
    </source>
</evidence>
<name>A0ABV5CGA7_9SPHI</name>
<evidence type="ECO:0000313" key="5">
    <source>
        <dbReference type="EMBL" id="MFB5945382.1"/>
    </source>
</evidence>
<dbReference type="InterPro" id="IPR000119">
    <property type="entry name" value="Hist_DNA-bd"/>
</dbReference>
<dbReference type="GO" id="GO:0003677">
    <property type="term" value="F:DNA binding"/>
    <property type="evidence" value="ECO:0007669"/>
    <property type="project" value="UniProtKB-KW"/>
</dbReference>
<organism evidence="5 6">
    <name type="scientific">Albibacterium profundi</name>
    <dbReference type="NCBI Taxonomy" id="3134906"/>
    <lineage>
        <taxon>Bacteria</taxon>
        <taxon>Pseudomonadati</taxon>
        <taxon>Bacteroidota</taxon>
        <taxon>Sphingobacteriia</taxon>
        <taxon>Sphingobacteriales</taxon>
        <taxon>Sphingobacteriaceae</taxon>
        <taxon>Albibacterium</taxon>
    </lineage>
</organism>
<protein>
    <submittedName>
        <fullName evidence="5">HU family DNA-binding protein</fullName>
    </submittedName>
</protein>
<accession>A0ABV5CGA7</accession>
<dbReference type="PANTHER" id="PTHR33175">
    <property type="entry name" value="DNA-BINDING PROTEIN HU"/>
    <property type="match status" value="1"/>
</dbReference>
<evidence type="ECO:0000256" key="2">
    <source>
        <dbReference type="ARBA" id="ARBA00023067"/>
    </source>
</evidence>
<gene>
    <name evidence="5" type="ORF">WKR92_06030</name>
</gene>
<reference evidence="5 6" key="1">
    <citation type="submission" date="2024-04" db="EMBL/GenBank/DDBJ databases">
        <title>Albibacterium profundi sp. nov., isolated from sediment of the Challenger Deep of Mariana Trench.</title>
        <authorList>
            <person name="Wang Y."/>
        </authorList>
    </citation>
    <scope>NUCLEOTIDE SEQUENCE [LARGE SCALE GENOMIC DNA]</scope>
    <source>
        <strain evidence="5 6">RHL897</strain>
    </source>
</reference>
<evidence type="ECO:0000313" key="6">
    <source>
        <dbReference type="Proteomes" id="UP001580928"/>
    </source>
</evidence>
<dbReference type="Gene3D" id="4.10.520.10">
    <property type="entry name" value="IHF-like DNA-binding proteins"/>
    <property type="match status" value="1"/>
</dbReference>
<dbReference type="SMART" id="SM00411">
    <property type="entry name" value="BHL"/>
    <property type="match status" value="1"/>
</dbReference>
<dbReference type="PANTHER" id="PTHR33175:SF3">
    <property type="entry name" value="DNA-BINDING PROTEIN HU-BETA"/>
    <property type="match status" value="1"/>
</dbReference>
<dbReference type="InterPro" id="IPR010992">
    <property type="entry name" value="IHF-like_DNA-bd_dom_sf"/>
</dbReference>
<dbReference type="Proteomes" id="UP001580928">
    <property type="component" value="Unassembled WGS sequence"/>
</dbReference>
<dbReference type="PRINTS" id="PR01727">
    <property type="entry name" value="DNABINDINGHU"/>
</dbReference>
<dbReference type="RefSeq" id="WP_375556923.1">
    <property type="nucleotide sequence ID" value="NZ_JBBVGT010000002.1"/>
</dbReference>
<comment type="caution">
    <text evidence="5">The sequence shown here is derived from an EMBL/GenBank/DDBJ whole genome shotgun (WGS) entry which is preliminary data.</text>
</comment>
<keyword evidence="6" id="KW-1185">Reference proteome</keyword>
<sequence length="96" mass="10718">MTKADIITEISNKTGLEKQDVQATVEAFFKVVKNSMIEGENVYVRGFGSFVVKKRAQKTARNISKNTAIIIPEHYVPSFKPAKVFVDKVKSGNKVK</sequence>
<keyword evidence="2" id="KW-0226">DNA condensation</keyword>
<dbReference type="SUPFAM" id="SSF47729">
    <property type="entry name" value="IHF-like DNA-binding proteins"/>
    <property type="match status" value="1"/>
</dbReference>
<dbReference type="Pfam" id="PF00216">
    <property type="entry name" value="Bac_DNA_binding"/>
    <property type="match status" value="1"/>
</dbReference>
<evidence type="ECO:0000256" key="1">
    <source>
        <dbReference type="ARBA" id="ARBA00010529"/>
    </source>
</evidence>